<proteinExistence type="inferred from homology"/>
<dbReference type="PANTHER" id="PTHR47053">
    <property type="entry name" value="MUREIN DD-ENDOPEPTIDASE MEPH-RELATED"/>
    <property type="match status" value="1"/>
</dbReference>
<keyword evidence="2" id="KW-0645">Protease</keyword>
<dbReference type="Gene3D" id="6.10.250.3150">
    <property type="match status" value="1"/>
</dbReference>
<feature type="coiled-coil region" evidence="6">
    <location>
        <begin position="148"/>
        <end position="196"/>
    </location>
</feature>
<keyword evidence="10" id="KW-1185">Reference proteome</keyword>
<evidence type="ECO:0000256" key="4">
    <source>
        <dbReference type="ARBA" id="ARBA00022801"/>
    </source>
</evidence>
<evidence type="ECO:0000256" key="7">
    <source>
        <dbReference type="SAM" id="SignalP"/>
    </source>
</evidence>
<evidence type="ECO:0000313" key="10">
    <source>
        <dbReference type="Proteomes" id="UP000192468"/>
    </source>
</evidence>
<feature type="coiled-coil region" evidence="6">
    <location>
        <begin position="39"/>
        <end position="108"/>
    </location>
</feature>
<dbReference type="SUPFAM" id="SSF54001">
    <property type="entry name" value="Cysteine proteinases"/>
    <property type="match status" value="1"/>
</dbReference>
<evidence type="ECO:0000313" key="9">
    <source>
        <dbReference type="EMBL" id="SMC26551.1"/>
    </source>
</evidence>
<gene>
    <name evidence="9" type="ORF">SAMN02745134_02881</name>
</gene>
<dbReference type="Gene3D" id="3.90.1720.10">
    <property type="entry name" value="endopeptidase domain like (from Nostoc punctiforme)"/>
    <property type="match status" value="1"/>
</dbReference>
<keyword evidence="5" id="KW-0788">Thiol protease</keyword>
<evidence type="ECO:0000259" key="8">
    <source>
        <dbReference type="PROSITE" id="PS51935"/>
    </source>
</evidence>
<evidence type="ECO:0000256" key="2">
    <source>
        <dbReference type="ARBA" id="ARBA00022670"/>
    </source>
</evidence>
<dbReference type="InterPro" id="IPR057309">
    <property type="entry name" value="PcsB_CC"/>
</dbReference>
<dbReference type="EMBL" id="FWXH01000013">
    <property type="protein sequence ID" value="SMC26551.1"/>
    <property type="molecule type" value="Genomic_DNA"/>
</dbReference>
<evidence type="ECO:0000256" key="5">
    <source>
        <dbReference type="ARBA" id="ARBA00022807"/>
    </source>
</evidence>
<name>A0A1W1XSM6_9CLOT</name>
<evidence type="ECO:0000256" key="6">
    <source>
        <dbReference type="SAM" id="Coils"/>
    </source>
</evidence>
<feature type="signal peptide" evidence="7">
    <location>
        <begin position="1"/>
        <end position="20"/>
    </location>
</feature>
<evidence type="ECO:0000256" key="1">
    <source>
        <dbReference type="ARBA" id="ARBA00007074"/>
    </source>
</evidence>
<dbReference type="InterPro" id="IPR038765">
    <property type="entry name" value="Papain-like_cys_pep_sf"/>
</dbReference>
<dbReference type="Proteomes" id="UP000192468">
    <property type="component" value="Unassembled WGS sequence"/>
</dbReference>
<dbReference type="GO" id="GO:0008234">
    <property type="term" value="F:cysteine-type peptidase activity"/>
    <property type="evidence" value="ECO:0007669"/>
    <property type="project" value="UniProtKB-KW"/>
</dbReference>
<dbReference type="Pfam" id="PF24568">
    <property type="entry name" value="CC_PcsB"/>
    <property type="match status" value="1"/>
</dbReference>
<dbReference type="STRING" id="1121291.SAMN02745134_02881"/>
<dbReference type="PROSITE" id="PS51935">
    <property type="entry name" value="NLPC_P60"/>
    <property type="match status" value="1"/>
</dbReference>
<keyword evidence="4 9" id="KW-0378">Hydrolase</keyword>
<dbReference type="AlphaFoldDB" id="A0A1W1XSM6"/>
<dbReference type="OrthoDB" id="9808890at2"/>
<feature type="chain" id="PRO_5039255979" evidence="7">
    <location>
        <begin position="21"/>
        <end position="383"/>
    </location>
</feature>
<dbReference type="GO" id="GO:0006508">
    <property type="term" value="P:proteolysis"/>
    <property type="evidence" value="ECO:0007669"/>
    <property type="project" value="UniProtKB-KW"/>
</dbReference>
<keyword evidence="6" id="KW-0175">Coiled coil</keyword>
<dbReference type="InterPro" id="IPR051202">
    <property type="entry name" value="Peptidase_C40"/>
</dbReference>
<sequence length="383" mass="41872">MNKKLILVAMTLGIVFTTNVTTLASPSLDSELNTSQSKYNQSQSTLNAAQKKVNDLESNIEMLDGQIQQNMTEVNNIKAKIGKIQTDIDVKEESIKKTEANIKDEQDLYDKRMKAMYTSGNNRYLTILLDSNGLGDFISKAEAVKKIAQFDEKLISSLNDRKKEVEEKKDKLAESKKNLTAMQEESQKKLSALNSKKQEQLPLIAKAKQEEASASTLSASTKAEVDSVKKKILDAKAAENAKVTAAVQNKNVSVNRGGASAGNVSISGNAVIQYAANFLGTTYVWGGTSPNPGFDCSGYMQYVYAHFGVSIGRTTYDQINDGSSVARGDLQPGDLVFFGTYSNPHHVGMYIGNGMYIHAPHTGDVIKISPLDRSDYLTGRRVK</sequence>
<dbReference type="InterPro" id="IPR000064">
    <property type="entry name" value="NLP_P60_dom"/>
</dbReference>
<comment type="similarity">
    <text evidence="1">Belongs to the peptidase C40 family.</text>
</comment>
<accession>A0A1W1XSM6</accession>
<dbReference type="Pfam" id="PF00877">
    <property type="entry name" value="NLPC_P60"/>
    <property type="match status" value="1"/>
</dbReference>
<reference evidence="9 10" key="1">
    <citation type="submission" date="2017-04" db="EMBL/GenBank/DDBJ databases">
        <authorList>
            <person name="Afonso C.L."/>
            <person name="Miller P.J."/>
            <person name="Scott M.A."/>
            <person name="Spackman E."/>
            <person name="Goraichik I."/>
            <person name="Dimitrov K.M."/>
            <person name="Suarez D.L."/>
            <person name="Swayne D.E."/>
        </authorList>
    </citation>
    <scope>NUCLEOTIDE SEQUENCE [LARGE SCALE GENOMIC DNA]</scope>
    <source>
        <strain evidence="9 10">DSM 12555</strain>
    </source>
</reference>
<feature type="domain" description="NlpC/P60" evidence="8">
    <location>
        <begin position="265"/>
        <end position="383"/>
    </location>
</feature>
<protein>
    <submittedName>
        <fullName evidence="9">Cell wall-associated hydrolase, NlpC family</fullName>
    </submittedName>
</protein>
<evidence type="ECO:0000256" key="3">
    <source>
        <dbReference type="ARBA" id="ARBA00022729"/>
    </source>
</evidence>
<dbReference type="RefSeq" id="WP_084116680.1">
    <property type="nucleotide sequence ID" value="NZ_FWXH01000013.1"/>
</dbReference>
<dbReference type="PANTHER" id="PTHR47053:SF1">
    <property type="entry name" value="MUREIN DD-ENDOPEPTIDASE MEPH-RELATED"/>
    <property type="match status" value="1"/>
</dbReference>
<keyword evidence="3 7" id="KW-0732">Signal</keyword>
<organism evidence="9 10">
    <name type="scientific">Clostridium acidisoli DSM 12555</name>
    <dbReference type="NCBI Taxonomy" id="1121291"/>
    <lineage>
        <taxon>Bacteria</taxon>
        <taxon>Bacillati</taxon>
        <taxon>Bacillota</taxon>
        <taxon>Clostridia</taxon>
        <taxon>Eubacteriales</taxon>
        <taxon>Clostridiaceae</taxon>
        <taxon>Clostridium</taxon>
    </lineage>
</organism>